<evidence type="ECO:0000256" key="4">
    <source>
        <dbReference type="ARBA" id="ARBA00022692"/>
    </source>
</evidence>
<keyword evidence="5 7" id="KW-1133">Transmembrane helix</keyword>
<evidence type="ECO:0000256" key="5">
    <source>
        <dbReference type="ARBA" id="ARBA00022989"/>
    </source>
</evidence>
<sequence length="159" mass="15930">MFGIGALADLLCSYPAGQIMDRYGRRLVAVPSLVVITASFVALPLTTTVVGTTAVAVLMGVGNGLGNGVIMTLGADVAPPATRAEFLAAWRLMHDSGMSLGPLAVGAVAAAAPLGYAAATVGAVSGLGAAVMHRFISRYSPRARGACAESDENAAQKGL</sequence>
<evidence type="ECO:0000256" key="7">
    <source>
        <dbReference type="SAM" id="Phobius"/>
    </source>
</evidence>
<comment type="subcellular location">
    <subcellularLocation>
        <location evidence="1">Cell membrane</location>
        <topology evidence="1">Multi-pass membrane protein</topology>
    </subcellularLocation>
</comment>
<dbReference type="InterPro" id="IPR050171">
    <property type="entry name" value="MFS_Transporters"/>
</dbReference>
<dbReference type="InterPro" id="IPR020846">
    <property type="entry name" value="MFS_dom"/>
</dbReference>
<evidence type="ECO:0000313" key="10">
    <source>
        <dbReference type="Proteomes" id="UP000011200"/>
    </source>
</evidence>
<keyword evidence="2" id="KW-0813">Transport</keyword>
<dbReference type="PROSITE" id="PS50850">
    <property type="entry name" value="MFS"/>
    <property type="match status" value="1"/>
</dbReference>
<dbReference type="Proteomes" id="UP000011200">
    <property type="component" value="Chromosome"/>
</dbReference>
<dbReference type="SUPFAM" id="SSF103473">
    <property type="entry name" value="MFS general substrate transporter"/>
    <property type="match status" value="1"/>
</dbReference>
<keyword evidence="3" id="KW-1003">Cell membrane</keyword>
<feature type="domain" description="Major facilitator superfamily (MFS) profile" evidence="8">
    <location>
        <begin position="1"/>
        <end position="159"/>
    </location>
</feature>
<dbReference type="EMBL" id="CP027541">
    <property type="protein sequence ID" value="AWT52140.1"/>
    <property type="molecule type" value="Genomic_DNA"/>
</dbReference>
<dbReference type="PANTHER" id="PTHR23517">
    <property type="entry name" value="RESISTANCE PROTEIN MDTM, PUTATIVE-RELATED-RELATED"/>
    <property type="match status" value="1"/>
</dbReference>
<dbReference type="Gene3D" id="1.20.1250.20">
    <property type="entry name" value="MFS general substrate transporter like domains"/>
    <property type="match status" value="1"/>
</dbReference>
<dbReference type="GO" id="GO:0022857">
    <property type="term" value="F:transmembrane transporter activity"/>
    <property type="evidence" value="ECO:0007669"/>
    <property type="project" value="InterPro"/>
</dbReference>
<reference evidence="9 10" key="1">
    <citation type="journal article" date="2013" name="Genome Announc.">
        <title>Draft genome sequence of MKD8, a conjugal recipient Mycobacterium smegmatis strain.</title>
        <authorList>
            <person name="Gray T.A."/>
            <person name="Palumbo M.J."/>
            <person name="Derbyshire K.M."/>
        </authorList>
    </citation>
    <scope>NUCLEOTIDE SEQUENCE [LARGE SCALE GENOMIC DNA]</scope>
    <source>
        <strain evidence="9 10">MKD8</strain>
    </source>
</reference>
<evidence type="ECO:0000256" key="1">
    <source>
        <dbReference type="ARBA" id="ARBA00004651"/>
    </source>
</evidence>
<name>A0A2U9PK72_MYCSE</name>
<dbReference type="GO" id="GO:0005886">
    <property type="term" value="C:plasma membrane"/>
    <property type="evidence" value="ECO:0007669"/>
    <property type="project" value="UniProtKB-SubCell"/>
</dbReference>
<gene>
    <name evidence="9" type="ORF">D806_011510</name>
</gene>
<dbReference type="Pfam" id="PF07690">
    <property type="entry name" value="MFS_1"/>
    <property type="match status" value="1"/>
</dbReference>
<evidence type="ECO:0000259" key="8">
    <source>
        <dbReference type="PROSITE" id="PS50850"/>
    </source>
</evidence>
<keyword evidence="6 7" id="KW-0472">Membrane</keyword>
<evidence type="ECO:0000313" key="9">
    <source>
        <dbReference type="EMBL" id="AWT52140.1"/>
    </source>
</evidence>
<dbReference type="InterPro" id="IPR036259">
    <property type="entry name" value="MFS_trans_sf"/>
</dbReference>
<dbReference type="InterPro" id="IPR005829">
    <property type="entry name" value="Sugar_transporter_CS"/>
</dbReference>
<protein>
    <submittedName>
        <fullName evidence="9">Major Facilitator Superfamily protein</fullName>
    </submittedName>
</protein>
<evidence type="ECO:0000256" key="3">
    <source>
        <dbReference type="ARBA" id="ARBA00022475"/>
    </source>
</evidence>
<dbReference type="PANTHER" id="PTHR23517:SF3">
    <property type="entry name" value="INTEGRAL MEMBRANE TRANSPORT PROTEIN"/>
    <property type="match status" value="1"/>
</dbReference>
<keyword evidence="4 7" id="KW-0812">Transmembrane</keyword>
<dbReference type="AlphaFoldDB" id="A0A2U9PK72"/>
<proteinExistence type="predicted"/>
<organism evidence="9 10">
    <name type="scientific">Mycolicibacterium smegmatis (strain MKD8)</name>
    <name type="common">Mycobacterium smegmatis</name>
    <dbReference type="NCBI Taxonomy" id="1214915"/>
    <lineage>
        <taxon>Bacteria</taxon>
        <taxon>Bacillati</taxon>
        <taxon>Actinomycetota</taxon>
        <taxon>Actinomycetes</taxon>
        <taxon>Mycobacteriales</taxon>
        <taxon>Mycobacteriaceae</taxon>
        <taxon>Mycolicibacterium</taxon>
    </lineage>
</organism>
<feature type="transmembrane region" description="Helical" evidence="7">
    <location>
        <begin position="28"/>
        <end position="61"/>
    </location>
</feature>
<reference evidence="10" key="2">
    <citation type="submission" date="2018-03" db="EMBL/GenBank/DDBJ databases">
        <authorList>
            <person name="Derbyshire K."/>
            <person name="Gray T.A."/>
            <person name="Champion M."/>
        </authorList>
    </citation>
    <scope>NUCLEOTIDE SEQUENCE [LARGE SCALE GENOMIC DNA]</scope>
    <source>
        <strain evidence="10">MKD8</strain>
    </source>
</reference>
<evidence type="ECO:0000256" key="2">
    <source>
        <dbReference type="ARBA" id="ARBA00022448"/>
    </source>
</evidence>
<dbReference type="PROSITE" id="PS00216">
    <property type="entry name" value="SUGAR_TRANSPORT_1"/>
    <property type="match status" value="1"/>
</dbReference>
<evidence type="ECO:0000256" key="6">
    <source>
        <dbReference type="ARBA" id="ARBA00023136"/>
    </source>
</evidence>
<accession>A0A2U9PK72</accession>
<dbReference type="InterPro" id="IPR011701">
    <property type="entry name" value="MFS"/>
</dbReference>
<feature type="transmembrane region" description="Helical" evidence="7">
    <location>
        <begin position="103"/>
        <end position="132"/>
    </location>
</feature>
<dbReference type="RefSeq" id="WP_003892524.1">
    <property type="nucleotide sequence ID" value="NZ_CP027541.1"/>
</dbReference>